<accession>A0A9X2JH23</accession>
<protein>
    <submittedName>
        <fullName evidence="1">Biliverdin-producing heme oxygenase</fullName>
    </submittedName>
</protein>
<dbReference type="InterPro" id="IPR016053">
    <property type="entry name" value="Haem_Oase-like"/>
</dbReference>
<dbReference type="AlphaFoldDB" id="A0A9X2JH23"/>
<reference evidence="1" key="1">
    <citation type="submission" date="2022-06" db="EMBL/GenBank/DDBJ databases">
        <title>Aeoliella straminimaris, a novel planctomycete from sediments.</title>
        <authorList>
            <person name="Vitorino I.R."/>
            <person name="Lage O.M."/>
        </authorList>
    </citation>
    <scope>NUCLEOTIDE SEQUENCE</scope>
    <source>
        <strain evidence="1">ICT_H6.2</strain>
    </source>
</reference>
<dbReference type="InterPro" id="IPR016084">
    <property type="entry name" value="Haem_Oase-like_multi-hlx"/>
</dbReference>
<dbReference type="EMBL" id="JAMXLR010000036">
    <property type="protein sequence ID" value="MCO6044173.1"/>
    <property type="molecule type" value="Genomic_DNA"/>
</dbReference>
<organism evidence="1 2">
    <name type="scientific">Aeoliella straminimaris</name>
    <dbReference type="NCBI Taxonomy" id="2954799"/>
    <lineage>
        <taxon>Bacteria</taxon>
        <taxon>Pseudomonadati</taxon>
        <taxon>Planctomycetota</taxon>
        <taxon>Planctomycetia</taxon>
        <taxon>Pirellulales</taxon>
        <taxon>Lacipirellulaceae</taxon>
        <taxon>Aeoliella</taxon>
    </lineage>
</organism>
<keyword evidence="2" id="KW-1185">Reference proteome</keyword>
<dbReference type="Pfam" id="PF01126">
    <property type="entry name" value="Heme_oxygenase"/>
    <property type="match status" value="1"/>
</dbReference>
<name>A0A9X2JH23_9BACT</name>
<gene>
    <name evidence="1" type="ORF">NG895_09660</name>
</gene>
<dbReference type="GO" id="GO:0004392">
    <property type="term" value="F:heme oxygenase (decyclizing) activity"/>
    <property type="evidence" value="ECO:0007669"/>
    <property type="project" value="InterPro"/>
</dbReference>
<sequence length="207" mass="22391">MPAQPKHHSVDPASTCAVTPSHTLRQATASAHHSVEQASSWTDIFASLDSYTAFLGRLRSLIAAAESAVEPHLAGAGPWVQVRRRSSWIEEDLRCLSGLEPSADKRHGDGYDFDWVTSPAQAAGVCYVLEGSALGGVHLARQAQQLLGLEAEGTRYLAGNGSQTAAVWKQVTDWLNRLLIEPKDQLSSQQAANATFAEYELVVRARD</sequence>
<dbReference type="CDD" id="cd19166">
    <property type="entry name" value="HemeO-bac"/>
    <property type="match status" value="1"/>
</dbReference>
<evidence type="ECO:0000313" key="1">
    <source>
        <dbReference type="EMBL" id="MCO6044173.1"/>
    </source>
</evidence>
<proteinExistence type="predicted"/>
<comment type="caution">
    <text evidence="1">The sequence shown here is derived from an EMBL/GenBank/DDBJ whole genome shotgun (WGS) entry which is preliminary data.</text>
</comment>
<dbReference type="Proteomes" id="UP001155241">
    <property type="component" value="Unassembled WGS sequence"/>
</dbReference>
<dbReference type="SUPFAM" id="SSF48613">
    <property type="entry name" value="Heme oxygenase-like"/>
    <property type="match status" value="1"/>
</dbReference>
<dbReference type="GO" id="GO:0006788">
    <property type="term" value="P:heme oxidation"/>
    <property type="evidence" value="ECO:0007669"/>
    <property type="project" value="InterPro"/>
</dbReference>
<dbReference type="RefSeq" id="WP_252852279.1">
    <property type="nucleotide sequence ID" value="NZ_JAMXLR010000036.1"/>
</dbReference>
<dbReference type="Gene3D" id="1.20.910.10">
    <property type="entry name" value="Heme oxygenase-like"/>
    <property type="match status" value="1"/>
</dbReference>
<evidence type="ECO:0000313" key="2">
    <source>
        <dbReference type="Proteomes" id="UP001155241"/>
    </source>
</evidence>